<gene>
    <name evidence="2" type="ORF">PPYR_01843</name>
</gene>
<feature type="region of interest" description="Disordered" evidence="1">
    <location>
        <begin position="217"/>
        <end position="236"/>
    </location>
</feature>
<comment type="caution">
    <text evidence="2">The sequence shown here is derived from an EMBL/GenBank/DDBJ whole genome shotgun (WGS) entry which is preliminary data.</text>
</comment>
<accession>A0A5N4B5P8</accession>
<feature type="region of interest" description="Disordered" evidence="1">
    <location>
        <begin position="283"/>
        <end position="335"/>
    </location>
</feature>
<feature type="compositionally biased region" description="Basic and acidic residues" evidence="1">
    <location>
        <begin position="805"/>
        <end position="819"/>
    </location>
</feature>
<dbReference type="EMBL" id="VVIM01000001">
    <property type="protein sequence ID" value="KAB0804873.1"/>
    <property type="molecule type" value="Genomic_DNA"/>
</dbReference>
<proteinExistence type="predicted"/>
<organism evidence="2 3">
    <name type="scientific">Photinus pyralis</name>
    <name type="common">Common eastern firefly</name>
    <name type="synonym">Lampyris pyralis</name>
    <dbReference type="NCBI Taxonomy" id="7054"/>
    <lineage>
        <taxon>Eukaryota</taxon>
        <taxon>Metazoa</taxon>
        <taxon>Ecdysozoa</taxon>
        <taxon>Arthropoda</taxon>
        <taxon>Hexapoda</taxon>
        <taxon>Insecta</taxon>
        <taxon>Pterygota</taxon>
        <taxon>Neoptera</taxon>
        <taxon>Endopterygota</taxon>
        <taxon>Coleoptera</taxon>
        <taxon>Polyphaga</taxon>
        <taxon>Elateriformia</taxon>
        <taxon>Elateroidea</taxon>
        <taxon>Lampyridae</taxon>
        <taxon>Lampyrinae</taxon>
        <taxon>Photinus</taxon>
    </lineage>
</organism>
<feature type="region of interest" description="Disordered" evidence="1">
    <location>
        <begin position="137"/>
        <end position="156"/>
    </location>
</feature>
<evidence type="ECO:0000256" key="1">
    <source>
        <dbReference type="SAM" id="MobiDB-lite"/>
    </source>
</evidence>
<dbReference type="InParanoid" id="A0A5N4B5P8"/>
<reference evidence="2 3" key="1">
    <citation type="journal article" date="2018" name="Elife">
        <title>Firefly genomes illuminate parallel origins of bioluminescence in beetles.</title>
        <authorList>
            <person name="Fallon T.R."/>
            <person name="Lower S.E."/>
            <person name="Chang C.H."/>
            <person name="Bessho-Uehara M."/>
            <person name="Martin G.J."/>
            <person name="Bewick A.J."/>
            <person name="Behringer M."/>
            <person name="Debat H.J."/>
            <person name="Wong I."/>
            <person name="Day J.C."/>
            <person name="Suvorov A."/>
            <person name="Silva C.J."/>
            <person name="Stanger-Hall K.F."/>
            <person name="Hall D.W."/>
            <person name="Schmitz R.J."/>
            <person name="Nelson D.R."/>
            <person name="Lewis S.M."/>
            <person name="Shigenobu S."/>
            <person name="Bybee S.M."/>
            <person name="Larracuente A.M."/>
            <person name="Oba Y."/>
            <person name="Weng J.K."/>
        </authorList>
    </citation>
    <scope>NUCLEOTIDE SEQUENCE [LARGE SCALE GENOMIC DNA]</scope>
    <source>
        <strain evidence="2">1611_PpyrPB1</strain>
        <tissue evidence="2">Whole body</tissue>
    </source>
</reference>
<feature type="region of interest" description="Disordered" evidence="1">
    <location>
        <begin position="772"/>
        <end position="841"/>
    </location>
</feature>
<name>A0A5N4B5P8_PHOPY</name>
<evidence type="ECO:0000313" key="3">
    <source>
        <dbReference type="Proteomes" id="UP000327044"/>
    </source>
</evidence>
<evidence type="ECO:0000313" key="2">
    <source>
        <dbReference type="EMBL" id="KAB0804873.1"/>
    </source>
</evidence>
<feature type="compositionally biased region" description="Low complexity" evidence="1">
    <location>
        <begin position="300"/>
        <end position="317"/>
    </location>
</feature>
<dbReference type="Proteomes" id="UP000327044">
    <property type="component" value="Unassembled WGS sequence"/>
</dbReference>
<feature type="compositionally biased region" description="Basic and acidic residues" evidence="1">
    <location>
        <begin position="217"/>
        <end position="231"/>
    </location>
</feature>
<keyword evidence="3" id="KW-1185">Reference proteome</keyword>
<sequence length="902" mass="103140">MHRRSKLILKLARNNYENNEKSPPMPPLKLDEDLRHTRTSAWIKESQFDECNDDVCKENIDPETTLEVTKNTRPTKDDEVLKTIFDKCKKAAACTSTNCSCSYVSDTTSSECTSIIIPVQQLSKPKISHEEKGSLEKKIGIPDPMPQTSESVTGGPHNSCKVQILSVISINPLSHNDFSQNAESFYNDDRRDRDYQINASETTSTSIVSYDPIDINSDIKPKTADSNKDTDQPLSETEFVKISHEEKGILEENFEIFDPKPSISESFTGGPHNSCNEFSQNTIEAESSDNDDSRDRDYQISDPASDTTSTSSVSSDAIDIKTEVRKPKTASSNKNIDQPLSETVFVKVFNLMKGDDIAFEAKRDLLIVHFGNSYLMKHKRERMAISCSNRMRELARLLISYRRILNKGPETSFKDLLHPENFDNVVTAVRHIVGYDFEKKTFKAPSLAMHLGTSLKMVCDELTHLILKQSKGFKCKSTDDSQRWLQDIKNFKKLVISRWNTEISSLANKDLLEKRWQKPLLLPLVSDVKKFRDGIMEIARECQNKFHMKEDNEHTYKLLVQCTLSLLIVFNRRRIGDVQYLKIKDYTIGKKSNIKDFENALTEMEKALTTKYKRVVTGGKGSRPVVILIPELIQNFMGVLLEHREKYIPNDNEYAFAMPGSKIKWGKGDVAIRNLATMVNLEAPAAITSNKLRKHIATIMQLLNLSKDEAKQFSTFMGHTQKTHDEFYELPVDLYQTAKVSKLLLMMEKGRLPLEYKGKSLAEINIDPDLEYAEEDNVEDKPEKGKGNEKKMPQIETPNEDDLETITKENEIRREEKQGETFLDIDVTSNGPAGKNPKKFTRKSWSNRELDLLQKEFASYIKKKIYPSGELMQQFLKKYEINRTVLVVRSKLQHLIKMANNE</sequence>
<dbReference type="PANTHER" id="PTHR33480">
    <property type="entry name" value="SET DOMAIN-CONTAINING PROTEIN-RELATED"/>
    <property type="match status" value="1"/>
</dbReference>
<dbReference type="PANTHER" id="PTHR33480:SF1">
    <property type="entry name" value="TYR RECOMBINASE DOMAIN-CONTAINING PROTEIN"/>
    <property type="match status" value="1"/>
</dbReference>
<dbReference type="AlphaFoldDB" id="A0A5N4B5P8"/>
<protein>
    <submittedName>
        <fullName evidence="2">Uncharacterized protein</fullName>
    </submittedName>
</protein>
<feature type="compositionally biased region" description="Basic and acidic residues" evidence="1">
    <location>
        <begin position="779"/>
        <end position="793"/>
    </location>
</feature>